<dbReference type="InterPro" id="IPR050121">
    <property type="entry name" value="Cytochrome_P450_monoxygenase"/>
</dbReference>
<dbReference type="RefSeq" id="XP_024688198.1">
    <property type="nucleotide sequence ID" value="XM_024829491.1"/>
</dbReference>
<keyword evidence="5 8" id="KW-0560">Oxidoreductase</keyword>
<dbReference type="PRINTS" id="PR00463">
    <property type="entry name" value="EP450I"/>
</dbReference>
<accession>A0A2I1CPQ7</accession>
<dbReference type="InterPro" id="IPR017972">
    <property type="entry name" value="Cyt_P450_CS"/>
</dbReference>
<reference evidence="10" key="1">
    <citation type="journal article" date="2018" name="Proc. Natl. Acad. Sci. U.S.A.">
        <title>Linking secondary metabolites to gene clusters through genome sequencing of six diverse Aspergillus species.</title>
        <authorList>
            <person name="Kaerboelling I."/>
            <person name="Vesth T.C."/>
            <person name="Frisvad J.C."/>
            <person name="Nybo J.L."/>
            <person name="Theobald S."/>
            <person name="Kuo A."/>
            <person name="Bowyer P."/>
            <person name="Matsuda Y."/>
            <person name="Mondo S."/>
            <person name="Lyhne E.K."/>
            <person name="Kogle M.E."/>
            <person name="Clum A."/>
            <person name="Lipzen A."/>
            <person name="Salamov A."/>
            <person name="Ngan C.Y."/>
            <person name="Daum C."/>
            <person name="Chiniquy J."/>
            <person name="Barry K."/>
            <person name="LaButti K."/>
            <person name="Haridas S."/>
            <person name="Simmons B.A."/>
            <person name="Magnuson J.K."/>
            <person name="Mortensen U.H."/>
            <person name="Larsen T.O."/>
            <person name="Grigoriev I.V."/>
            <person name="Baker S.E."/>
            <person name="Andersen M.R."/>
        </authorList>
    </citation>
    <scope>NUCLEOTIDE SEQUENCE [LARGE SCALE GENOMIC DNA]</scope>
    <source>
        <strain evidence="10">IBT 16806</strain>
    </source>
</reference>
<dbReference type="OrthoDB" id="1470350at2759"/>
<evidence type="ECO:0000256" key="2">
    <source>
        <dbReference type="ARBA" id="ARBA00010617"/>
    </source>
</evidence>
<dbReference type="CDD" id="cd11059">
    <property type="entry name" value="CYP_fungal"/>
    <property type="match status" value="1"/>
</dbReference>
<dbReference type="GO" id="GO:0004497">
    <property type="term" value="F:monooxygenase activity"/>
    <property type="evidence" value="ECO:0007669"/>
    <property type="project" value="UniProtKB-KW"/>
</dbReference>
<comment type="caution">
    <text evidence="9">The sequence shown here is derived from an EMBL/GenBank/DDBJ whole genome shotgun (WGS) entry which is preliminary data.</text>
</comment>
<dbReference type="STRING" id="1392255.A0A2I1CPQ7"/>
<proteinExistence type="inferred from homology"/>
<evidence type="ECO:0000313" key="10">
    <source>
        <dbReference type="Proteomes" id="UP000234474"/>
    </source>
</evidence>
<dbReference type="EMBL" id="MSZS01000001">
    <property type="protein sequence ID" value="PKX99603.1"/>
    <property type="molecule type" value="Genomic_DNA"/>
</dbReference>
<evidence type="ECO:0000256" key="8">
    <source>
        <dbReference type="RuleBase" id="RU000461"/>
    </source>
</evidence>
<protein>
    <submittedName>
        <fullName evidence="9">Cytochrome protein</fullName>
    </submittedName>
</protein>
<keyword evidence="3 7" id="KW-0349">Heme</keyword>
<dbReference type="PANTHER" id="PTHR24305:SF96">
    <property type="entry name" value="CYTOCHROME P450 MONOOXYGENASE STCB-RELATED"/>
    <property type="match status" value="1"/>
</dbReference>
<dbReference type="PRINTS" id="PR00385">
    <property type="entry name" value="P450"/>
</dbReference>
<feature type="binding site" description="axial binding residue" evidence="7">
    <location>
        <position position="431"/>
    </location>
    <ligand>
        <name>heme</name>
        <dbReference type="ChEBI" id="CHEBI:30413"/>
    </ligand>
    <ligandPart>
        <name>Fe</name>
        <dbReference type="ChEBI" id="CHEBI:18248"/>
    </ligandPart>
</feature>
<keyword evidence="4 7" id="KW-0479">Metal-binding</keyword>
<dbReference type="PROSITE" id="PS00086">
    <property type="entry name" value="CYTOCHROME_P450"/>
    <property type="match status" value="1"/>
</dbReference>
<evidence type="ECO:0000256" key="6">
    <source>
        <dbReference type="ARBA" id="ARBA00023004"/>
    </source>
</evidence>
<organism evidence="9 10">
    <name type="scientific">Aspergillus novofumigatus (strain IBT 16806)</name>
    <dbReference type="NCBI Taxonomy" id="1392255"/>
    <lineage>
        <taxon>Eukaryota</taxon>
        <taxon>Fungi</taxon>
        <taxon>Dikarya</taxon>
        <taxon>Ascomycota</taxon>
        <taxon>Pezizomycotina</taxon>
        <taxon>Eurotiomycetes</taxon>
        <taxon>Eurotiomycetidae</taxon>
        <taxon>Eurotiales</taxon>
        <taxon>Aspergillaceae</taxon>
        <taxon>Aspergillus</taxon>
        <taxon>Aspergillus subgen. Fumigati</taxon>
    </lineage>
</organism>
<dbReference type="GO" id="GO:0044283">
    <property type="term" value="P:small molecule biosynthetic process"/>
    <property type="evidence" value="ECO:0007669"/>
    <property type="project" value="UniProtKB-ARBA"/>
</dbReference>
<dbReference type="InterPro" id="IPR002401">
    <property type="entry name" value="Cyt_P450_E_grp-I"/>
</dbReference>
<keyword evidence="8" id="KW-0503">Monooxygenase</keyword>
<keyword evidence="10" id="KW-1185">Reference proteome</keyword>
<evidence type="ECO:0000256" key="3">
    <source>
        <dbReference type="ARBA" id="ARBA00022617"/>
    </source>
</evidence>
<dbReference type="SUPFAM" id="SSF48264">
    <property type="entry name" value="Cytochrome P450"/>
    <property type="match status" value="1"/>
</dbReference>
<evidence type="ECO:0000256" key="1">
    <source>
        <dbReference type="ARBA" id="ARBA00001971"/>
    </source>
</evidence>
<dbReference type="GO" id="GO:0020037">
    <property type="term" value="F:heme binding"/>
    <property type="evidence" value="ECO:0007669"/>
    <property type="project" value="InterPro"/>
</dbReference>
<dbReference type="OMA" id="TAHFFRQ"/>
<dbReference type="InterPro" id="IPR001128">
    <property type="entry name" value="Cyt_P450"/>
</dbReference>
<dbReference type="Proteomes" id="UP000234474">
    <property type="component" value="Unassembled WGS sequence"/>
</dbReference>
<name>A0A2I1CPQ7_ASPN1</name>
<dbReference type="Gene3D" id="1.10.630.10">
    <property type="entry name" value="Cytochrome P450"/>
    <property type="match status" value="1"/>
</dbReference>
<dbReference type="PANTHER" id="PTHR24305">
    <property type="entry name" value="CYTOCHROME P450"/>
    <property type="match status" value="1"/>
</dbReference>
<dbReference type="VEuPathDB" id="FungiDB:P174DRAFT_457006"/>
<dbReference type="GO" id="GO:0005506">
    <property type="term" value="F:iron ion binding"/>
    <property type="evidence" value="ECO:0007669"/>
    <property type="project" value="InterPro"/>
</dbReference>
<dbReference type="AlphaFoldDB" id="A0A2I1CPQ7"/>
<sequence length="489" mass="55320">MDISTSSHFESLWVTALVLAVFVAFRTSKDYLSSIPGPWYTRWTGLILQYQWIKGQRPRYVHFLHQKFGPVVRVGPDEVDICDIDAAKEIHKVGGGFLKSEWYQTLTMNGVKNLFSMREPKEHNMRRRLLAPPMSESSLKTVQPVIQALLRLTIHRMQEEIDKRGAADIFKWWMFMTMDIIAELSFGTPFGLLKQGKKNQYVRDLEKIPAFGTYRSAFPRLVETARIFPLPFFQDIAQAGRRMRACADECINNYRRLVSCESSSPKPTFFAKLFEDTGHGALSHDEIRNEAQGYIIAGSDTTATTLTYLVWSVCQHGEVQQTLVEELAALSDEFGNDDARRLPYLNQVINETLRLYAGTPSGLPRTVPDPGVKLAGHWIPGGVTVTTQAYSLHRDCSVFPQPERFDPSRWSKPTAEMKDALMAFGGGSRTCIGQNLARMQLRLATASFFRAFPNARISNLEGMGPSDMEQTIYFILSPKGKRCLVEAPR</sequence>
<dbReference type="Pfam" id="PF00067">
    <property type="entry name" value="p450"/>
    <property type="match status" value="1"/>
</dbReference>
<comment type="similarity">
    <text evidence="2 8">Belongs to the cytochrome P450 family.</text>
</comment>
<dbReference type="GO" id="GO:0016705">
    <property type="term" value="F:oxidoreductase activity, acting on paired donors, with incorporation or reduction of molecular oxygen"/>
    <property type="evidence" value="ECO:0007669"/>
    <property type="project" value="InterPro"/>
</dbReference>
<evidence type="ECO:0000256" key="7">
    <source>
        <dbReference type="PIRSR" id="PIRSR602401-1"/>
    </source>
</evidence>
<keyword evidence="6 7" id="KW-0408">Iron</keyword>
<dbReference type="GeneID" id="36536817"/>
<evidence type="ECO:0000256" key="4">
    <source>
        <dbReference type="ARBA" id="ARBA00022723"/>
    </source>
</evidence>
<evidence type="ECO:0000313" key="9">
    <source>
        <dbReference type="EMBL" id="PKX99603.1"/>
    </source>
</evidence>
<gene>
    <name evidence="9" type="ORF">P174DRAFT_457006</name>
</gene>
<evidence type="ECO:0000256" key="5">
    <source>
        <dbReference type="ARBA" id="ARBA00023002"/>
    </source>
</evidence>
<dbReference type="InterPro" id="IPR036396">
    <property type="entry name" value="Cyt_P450_sf"/>
</dbReference>
<comment type="cofactor">
    <cofactor evidence="1 7">
        <name>heme</name>
        <dbReference type="ChEBI" id="CHEBI:30413"/>
    </cofactor>
</comment>